<keyword evidence="2" id="KW-1185">Reference proteome</keyword>
<dbReference type="Proteomes" id="UP001381693">
    <property type="component" value="Unassembled WGS sequence"/>
</dbReference>
<proteinExistence type="predicted"/>
<gene>
    <name evidence="1" type="ORF">SK128_001305</name>
</gene>
<evidence type="ECO:0000313" key="1">
    <source>
        <dbReference type="EMBL" id="KAK7066949.1"/>
    </source>
</evidence>
<evidence type="ECO:0000313" key="2">
    <source>
        <dbReference type="Proteomes" id="UP001381693"/>
    </source>
</evidence>
<reference evidence="1 2" key="1">
    <citation type="submission" date="2023-11" db="EMBL/GenBank/DDBJ databases">
        <title>Halocaridina rubra genome assembly.</title>
        <authorList>
            <person name="Smith C."/>
        </authorList>
    </citation>
    <scope>NUCLEOTIDE SEQUENCE [LARGE SCALE GENOMIC DNA]</scope>
    <source>
        <strain evidence="1">EP-1</strain>
        <tissue evidence="1">Whole</tissue>
    </source>
</reference>
<organism evidence="1 2">
    <name type="scientific">Halocaridina rubra</name>
    <name type="common">Hawaiian red shrimp</name>
    <dbReference type="NCBI Taxonomy" id="373956"/>
    <lineage>
        <taxon>Eukaryota</taxon>
        <taxon>Metazoa</taxon>
        <taxon>Ecdysozoa</taxon>
        <taxon>Arthropoda</taxon>
        <taxon>Crustacea</taxon>
        <taxon>Multicrustacea</taxon>
        <taxon>Malacostraca</taxon>
        <taxon>Eumalacostraca</taxon>
        <taxon>Eucarida</taxon>
        <taxon>Decapoda</taxon>
        <taxon>Pleocyemata</taxon>
        <taxon>Caridea</taxon>
        <taxon>Atyoidea</taxon>
        <taxon>Atyidae</taxon>
        <taxon>Halocaridina</taxon>
    </lineage>
</organism>
<accession>A0AAN8WV48</accession>
<dbReference type="AlphaFoldDB" id="A0AAN8WV48"/>
<name>A0AAN8WV48_HALRR</name>
<comment type="caution">
    <text evidence="1">The sequence shown here is derived from an EMBL/GenBank/DDBJ whole genome shotgun (WGS) entry which is preliminary data.</text>
</comment>
<sequence>MSIEPQMAIHTVEQCHLQILVGKKSFALIGKDRMDEDRATGTPVHQDYLLIARRMLVIQFGTSYDVCGGVKMAKQQSSGLLKK</sequence>
<dbReference type="EMBL" id="JAXCGZ010018975">
    <property type="protein sequence ID" value="KAK7066949.1"/>
    <property type="molecule type" value="Genomic_DNA"/>
</dbReference>
<protein>
    <submittedName>
        <fullName evidence="1">Uncharacterized protein</fullName>
    </submittedName>
</protein>